<evidence type="ECO:0000313" key="1">
    <source>
        <dbReference type="EMBL" id="KAG9246890.1"/>
    </source>
</evidence>
<accession>A0A9P7Z8J0</accession>
<gene>
    <name evidence="1" type="ORF">BJ878DRAFT_539843</name>
</gene>
<keyword evidence="2" id="KW-1185">Reference proteome</keyword>
<dbReference type="OrthoDB" id="6133115at2759"/>
<organism evidence="1 2">
    <name type="scientific">Calycina marina</name>
    <dbReference type="NCBI Taxonomy" id="1763456"/>
    <lineage>
        <taxon>Eukaryota</taxon>
        <taxon>Fungi</taxon>
        <taxon>Dikarya</taxon>
        <taxon>Ascomycota</taxon>
        <taxon>Pezizomycotina</taxon>
        <taxon>Leotiomycetes</taxon>
        <taxon>Helotiales</taxon>
        <taxon>Pezizellaceae</taxon>
        <taxon>Calycina</taxon>
    </lineage>
</organism>
<proteinExistence type="predicted"/>
<evidence type="ECO:0000313" key="2">
    <source>
        <dbReference type="Proteomes" id="UP000887226"/>
    </source>
</evidence>
<dbReference type="Proteomes" id="UP000887226">
    <property type="component" value="Unassembled WGS sequence"/>
</dbReference>
<dbReference type="EMBL" id="MU253789">
    <property type="protein sequence ID" value="KAG9246890.1"/>
    <property type="molecule type" value="Genomic_DNA"/>
</dbReference>
<sequence>MFGGGWYFGLRGQKLNYAVGLIAGGDFFLFGYDQGVMGGLLTLPSFVATFPQINTIVNPSNNHVTTI</sequence>
<reference evidence="1" key="1">
    <citation type="journal article" date="2021" name="IMA Fungus">
        <title>Genomic characterization of three marine fungi, including Emericellopsis atlantica sp. nov. with signatures of a generalist lifestyle and marine biomass degradation.</title>
        <authorList>
            <person name="Hagestad O.C."/>
            <person name="Hou L."/>
            <person name="Andersen J.H."/>
            <person name="Hansen E.H."/>
            <person name="Altermark B."/>
            <person name="Li C."/>
            <person name="Kuhnert E."/>
            <person name="Cox R.J."/>
            <person name="Crous P.W."/>
            <person name="Spatafora J.W."/>
            <person name="Lail K."/>
            <person name="Amirebrahimi M."/>
            <person name="Lipzen A."/>
            <person name="Pangilinan J."/>
            <person name="Andreopoulos W."/>
            <person name="Hayes R.D."/>
            <person name="Ng V."/>
            <person name="Grigoriev I.V."/>
            <person name="Jackson S.A."/>
            <person name="Sutton T.D.S."/>
            <person name="Dobson A.D.W."/>
            <person name="Rama T."/>
        </authorList>
    </citation>
    <scope>NUCLEOTIDE SEQUENCE</scope>
    <source>
        <strain evidence="1">TRa3180A</strain>
    </source>
</reference>
<comment type="caution">
    <text evidence="1">The sequence shown here is derived from an EMBL/GenBank/DDBJ whole genome shotgun (WGS) entry which is preliminary data.</text>
</comment>
<name>A0A9P7Z8J0_9HELO</name>
<dbReference type="AlphaFoldDB" id="A0A9P7Z8J0"/>
<protein>
    <submittedName>
        <fullName evidence="1">Uncharacterized protein</fullName>
    </submittedName>
</protein>